<proteinExistence type="predicted"/>
<comment type="caution">
    <text evidence="1">The sequence shown here is derived from an EMBL/GenBank/DDBJ whole genome shotgun (WGS) entry which is preliminary data.</text>
</comment>
<dbReference type="AlphaFoldDB" id="A0AAV3PY45"/>
<protein>
    <submittedName>
        <fullName evidence="1">Uncharacterized protein</fullName>
    </submittedName>
</protein>
<accession>A0AAV3PY45</accession>
<reference evidence="1 2" key="1">
    <citation type="submission" date="2024-01" db="EMBL/GenBank/DDBJ databases">
        <title>The complete chloroplast genome sequence of Lithospermum erythrorhizon: insights into the phylogenetic relationship among Boraginaceae species and the maternal lineages of purple gromwells.</title>
        <authorList>
            <person name="Okada T."/>
            <person name="Watanabe K."/>
        </authorList>
    </citation>
    <scope>NUCLEOTIDE SEQUENCE [LARGE SCALE GENOMIC DNA]</scope>
</reference>
<dbReference type="EMBL" id="BAABME010019300">
    <property type="protein sequence ID" value="GAA0156742.1"/>
    <property type="molecule type" value="Genomic_DNA"/>
</dbReference>
<gene>
    <name evidence="1" type="ORF">LIER_38337</name>
</gene>
<evidence type="ECO:0000313" key="1">
    <source>
        <dbReference type="EMBL" id="GAA0156742.1"/>
    </source>
</evidence>
<keyword evidence="2" id="KW-1185">Reference proteome</keyword>
<dbReference type="Proteomes" id="UP001454036">
    <property type="component" value="Unassembled WGS sequence"/>
</dbReference>
<sequence length="186" mass="21514">MGLPRKHLKPVSTPDTGFTGHSVYHTRIAELDVTIGEAPRIATGYYSQYTPRQKRTRDVFTPVLRIQEVVKDNDPKERECYKRGEPHEELESIPFHEERSSRTFKICTKLAPVHRQDLISLIRQYEEVFAWGPEDMPGVDAGLFIYRLHVDASFQPIKQKKRNSSDEKNLAIQKEVEELVVAKAIR</sequence>
<evidence type="ECO:0000313" key="2">
    <source>
        <dbReference type="Proteomes" id="UP001454036"/>
    </source>
</evidence>
<name>A0AAV3PY45_LITER</name>
<organism evidence="1 2">
    <name type="scientific">Lithospermum erythrorhizon</name>
    <name type="common">Purple gromwell</name>
    <name type="synonym">Lithospermum officinale var. erythrorhizon</name>
    <dbReference type="NCBI Taxonomy" id="34254"/>
    <lineage>
        <taxon>Eukaryota</taxon>
        <taxon>Viridiplantae</taxon>
        <taxon>Streptophyta</taxon>
        <taxon>Embryophyta</taxon>
        <taxon>Tracheophyta</taxon>
        <taxon>Spermatophyta</taxon>
        <taxon>Magnoliopsida</taxon>
        <taxon>eudicotyledons</taxon>
        <taxon>Gunneridae</taxon>
        <taxon>Pentapetalae</taxon>
        <taxon>asterids</taxon>
        <taxon>lamiids</taxon>
        <taxon>Boraginales</taxon>
        <taxon>Boraginaceae</taxon>
        <taxon>Boraginoideae</taxon>
        <taxon>Lithospermeae</taxon>
        <taxon>Lithospermum</taxon>
    </lineage>
</organism>